<reference evidence="1" key="2">
    <citation type="submission" date="2015-06" db="UniProtKB">
        <authorList>
            <consortium name="EnsemblPlants"/>
        </authorList>
    </citation>
    <scope>IDENTIFICATION</scope>
    <source>
        <strain evidence="1">DM1-3 516 R44</strain>
    </source>
</reference>
<proteinExistence type="predicted"/>
<keyword evidence="2" id="KW-1185">Reference proteome</keyword>
<name>M1DS93_SOLTU</name>
<protein>
    <submittedName>
        <fullName evidence="1">Uncharacterized protein</fullName>
    </submittedName>
</protein>
<dbReference type="EnsemblPlants" id="PGSC0003DMT400093581">
    <property type="protein sequence ID" value="PGSC0003DMT400093581"/>
    <property type="gene ID" value="PGSC0003DMG400043152"/>
</dbReference>
<dbReference type="PaxDb" id="4113-PGSC0003DMT400093581"/>
<reference evidence="2" key="1">
    <citation type="journal article" date="2011" name="Nature">
        <title>Genome sequence and analysis of the tuber crop potato.</title>
        <authorList>
            <consortium name="The Potato Genome Sequencing Consortium"/>
        </authorList>
    </citation>
    <scope>NUCLEOTIDE SEQUENCE [LARGE SCALE GENOMIC DNA]</scope>
    <source>
        <strain evidence="2">cv. DM1-3 516 R44</strain>
    </source>
</reference>
<dbReference type="Proteomes" id="UP000011115">
    <property type="component" value="Unassembled WGS sequence"/>
</dbReference>
<dbReference type="AlphaFoldDB" id="M1DS93"/>
<evidence type="ECO:0000313" key="1">
    <source>
        <dbReference type="EnsemblPlants" id="PGSC0003DMT400093581"/>
    </source>
</evidence>
<dbReference type="HOGENOM" id="CLU_1910378_0_0_1"/>
<sequence length="133" mass="15395">MICNTPDSRREKFQIFRSCRCHRRKPPTGRQSTDGLLMLIVTNDTTSDSSVYDCRIVVQLCGTIQRRADCSFHRLFDPLPSGLHILERRVESVPSATRQVCLAMLRLQPLRFFQPFYFFLRLSVHASTKTSNT</sequence>
<dbReference type="InParanoid" id="M1DS93"/>
<dbReference type="Gramene" id="PGSC0003DMT400093581">
    <property type="protein sequence ID" value="PGSC0003DMT400093581"/>
    <property type="gene ID" value="PGSC0003DMG400043152"/>
</dbReference>
<organism evidence="1 2">
    <name type="scientific">Solanum tuberosum</name>
    <name type="common">Potato</name>
    <dbReference type="NCBI Taxonomy" id="4113"/>
    <lineage>
        <taxon>Eukaryota</taxon>
        <taxon>Viridiplantae</taxon>
        <taxon>Streptophyta</taxon>
        <taxon>Embryophyta</taxon>
        <taxon>Tracheophyta</taxon>
        <taxon>Spermatophyta</taxon>
        <taxon>Magnoliopsida</taxon>
        <taxon>eudicotyledons</taxon>
        <taxon>Gunneridae</taxon>
        <taxon>Pentapetalae</taxon>
        <taxon>asterids</taxon>
        <taxon>lamiids</taxon>
        <taxon>Solanales</taxon>
        <taxon>Solanaceae</taxon>
        <taxon>Solanoideae</taxon>
        <taxon>Solaneae</taxon>
        <taxon>Solanum</taxon>
    </lineage>
</organism>
<accession>M1DS93</accession>
<evidence type="ECO:0000313" key="2">
    <source>
        <dbReference type="Proteomes" id="UP000011115"/>
    </source>
</evidence>